<dbReference type="InParanoid" id="A0A6P4BIB1"/>
<evidence type="ECO:0000313" key="4">
    <source>
        <dbReference type="RefSeq" id="XP_015902786.2"/>
    </source>
</evidence>
<proteinExistence type="predicted"/>
<dbReference type="KEGG" id="zju:107435675"/>
<accession>A0A6P4BIB1</accession>
<organism evidence="3 4">
    <name type="scientific">Ziziphus jujuba</name>
    <name type="common">Chinese jujube</name>
    <name type="synonym">Ziziphus sativa</name>
    <dbReference type="NCBI Taxonomy" id="326968"/>
    <lineage>
        <taxon>Eukaryota</taxon>
        <taxon>Viridiplantae</taxon>
        <taxon>Streptophyta</taxon>
        <taxon>Embryophyta</taxon>
        <taxon>Tracheophyta</taxon>
        <taxon>Spermatophyta</taxon>
        <taxon>Magnoliopsida</taxon>
        <taxon>eudicotyledons</taxon>
        <taxon>Gunneridae</taxon>
        <taxon>Pentapetalae</taxon>
        <taxon>rosids</taxon>
        <taxon>fabids</taxon>
        <taxon>Rosales</taxon>
        <taxon>Rhamnaceae</taxon>
        <taxon>Paliureae</taxon>
        <taxon>Ziziphus</taxon>
    </lineage>
</organism>
<name>A0A6P4BIB1_ZIZJJ</name>
<keyword evidence="2" id="KW-1133">Transmembrane helix</keyword>
<keyword evidence="2" id="KW-0812">Transmembrane</keyword>
<sequence length="183" mass="21659">MKTVLSCLAILLVFLFWLHIRFPLSLSVSEHHNLFLSSSTYEFIFLLKSSRSFLFFVFNVIVIVIIFFGSFKSSFKEDFAYCAVSFPTSAYEASYDGNDHYCEYYSEDADEDEEYYHGSDGYDEDNEHDDNDDGSFYGFDDDEYGEEEIDIDLKRRIEEFISKVNETWREELRSEKLLRIAMY</sequence>
<dbReference type="GeneID" id="107435675"/>
<keyword evidence="2" id="KW-0472">Membrane</keyword>
<evidence type="ECO:0000256" key="1">
    <source>
        <dbReference type="SAM" id="MobiDB-lite"/>
    </source>
</evidence>
<dbReference type="AlphaFoldDB" id="A0A6P4BIB1"/>
<dbReference type="PANTHER" id="PTHR36595">
    <property type="entry name" value="TRANSMEMBRANE PROTEIN"/>
    <property type="match status" value="1"/>
</dbReference>
<feature type="region of interest" description="Disordered" evidence="1">
    <location>
        <begin position="115"/>
        <end position="142"/>
    </location>
</feature>
<feature type="compositionally biased region" description="Acidic residues" evidence="1">
    <location>
        <begin position="121"/>
        <end position="142"/>
    </location>
</feature>
<reference evidence="4" key="1">
    <citation type="submission" date="2025-08" db="UniProtKB">
        <authorList>
            <consortium name="RefSeq"/>
        </authorList>
    </citation>
    <scope>IDENTIFICATION</scope>
    <source>
        <tissue evidence="4">Seedling</tissue>
    </source>
</reference>
<evidence type="ECO:0000256" key="2">
    <source>
        <dbReference type="SAM" id="Phobius"/>
    </source>
</evidence>
<keyword evidence="3" id="KW-1185">Reference proteome</keyword>
<gene>
    <name evidence="4" type="primary">LOC107435675</name>
</gene>
<protein>
    <submittedName>
        <fullName evidence="4">Uncharacterized protein LOC107435675</fullName>
    </submittedName>
</protein>
<dbReference type="Proteomes" id="UP001652623">
    <property type="component" value="Chromosome 7"/>
</dbReference>
<feature type="transmembrane region" description="Helical" evidence="2">
    <location>
        <begin position="51"/>
        <end position="71"/>
    </location>
</feature>
<dbReference type="RefSeq" id="XP_015902786.2">
    <property type="nucleotide sequence ID" value="XM_016047300.4"/>
</dbReference>
<evidence type="ECO:0000313" key="3">
    <source>
        <dbReference type="Proteomes" id="UP001652623"/>
    </source>
</evidence>
<dbReference type="PANTHER" id="PTHR36595:SF2">
    <property type="entry name" value="SERINE_THREONINE-PROTEIN KINASE FHKB-RELATED"/>
    <property type="match status" value="1"/>
</dbReference>